<proteinExistence type="predicted"/>
<name>A0A8K0QX74_9PLEO</name>
<evidence type="ECO:0000313" key="3">
    <source>
        <dbReference type="EMBL" id="KAH7074132.1"/>
    </source>
</evidence>
<dbReference type="OrthoDB" id="3533814at2759"/>
<feature type="domain" description="DUF6594" evidence="2">
    <location>
        <begin position="17"/>
        <end position="284"/>
    </location>
</feature>
<dbReference type="AlphaFoldDB" id="A0A8K0QX74"/>
<comment type="caution">
    <text evidence="3">The sequence shown here is derived from an EMBL/GenBank/DDBJ whole genome shotgun (WGS) entry which is preliminary data.</text>
</comment>
<evidence type="ECO:0000259" key="2">
    <source>
        <dbReference type="Pfam" id="PF20237"/>
    </source>
</evidence>
<keyword evidence="1" id="KW-0812">Transmembrane</keyword>
<keyword evidence="1" id="KW-0472">Membrane</keyword>
<evidence type="ECO:0000256" key="1">
    <source>
        <dbReference type="SAM" id="Phobius"/>
    </source>
</evidence>
<dbReference type="Proteomes" id="UP000813461">
    <property type="component" value="Unassembled WGS sequence"/>
</dbReference>
<organism evidence="3 4">
    <name type="scientific">Paraphoma chrysanthemicola</name>
    <dbReference type="NCBI Taxonomy" id="798071"/>
    <lineage>
        <taxon>Eukaryota</taxon>
        <taxon>Fungi</taxon>
        <taxon>Dikarya</taxon>
        <taxon>Ascomycota</taxon>
        <taxon>Pezizomycotina</taxon>
        <taxon>Dothideomycetes</taxon>
        <taxon>Pleosporomycetidae</taxon>
        <taxon>Pleosporales</taxon>
        <taxon>Pleosporineae</taxon>
        <taxon>Phaeosphaeriaceae</taxon>
        <taxon>Paraphoma</taxon>
    </lineage>
</organism>
<dbReference type="Pfam" id="PF20237">
    <property type="entry name" value="DUF6594"/>
    <property type="match status" value="1"/>
</dbReference>
<dbReference type="InterPro" id="IPR046529">
    <property type="entry name" value="DUF6594"/>
</dbReference>
<dbReference type="PANTHER" id="PTHR34502:SF4">
    <property type="entry name" value="DUF6594 DOMAIN-CONTAINING PROTEIN"/>
    <property type="match status" value="1"/>
</dbReference>
<accession>A0A8K0QX74</accession>
<sequence>MDPEASAGALIAPLDGYPSLAAFIASDPDHTSLVFKRFDKLAARNLLYLQSELAELQAKQDQFDTEDQSLEHGSLESKACAMNWERFRHASGEVDNEKQRERMKLVTDIRTKIKEYREALMFESSLAMLKAPPRRTFEAINHAFTRFNKTANRRDPVLAGYSSTLYSSNDDLVMLKQPQHEDRLTSFVQSKLPVLFISGGRRDNDTAYVSERRIARFVNVISILLAFILLFVAIISLYVTSSPNKKLGIVGAFIALFAASVGLLTTAKKAEVFAATAAYAAVLVVFVSGNLGSKPD</sequence>
<keyword evidence="1" id="KW-1133">Transmembrane helix</keyword>
<protein>
    <recommendedName>
        <fullName evidence="2">DUF6594 domain-containing protein</fullName>
    </recommendedName>
</protein>
<gene>
    <name evidence="3" type="ORF">FB567DRAFT_190544</name>
</gene>
<evidence type="ECO:0000313" key="4">
    <source>
        <dbReference type="Proteomes" id="UP000813461"/>
    </source>
</evidence>
<dbReference type="PANTHER" id="PTHR34502">
    <property type="entry name" value="DUF6594 DOMAIN-CONTAINING PROTEIN-RELATED"/>
    <property type="match status" value="1"/>
</dbReference>
<keyword evidence="4" id="KW-1185">Reference proteome</keyword>
<reference evidence="3" key="1">
    <citation type="journal article" date="2021" name="Nat. Commun.">
        <title>Genetic determinants of endophytism in the Arabidopsis root mycobiome.</title>
        <authorList>
            <person name="Mesny F."/>
            <person name="Miyauchi S."/>
            <person name="Thiergart T."/>
            <person name="Pickel B."/>
            <person name="Atanasova L."/>
            <person name="Karlsson M."/>
            <person name="Huettel B."/>
            <person name="Barry K.W."/>
            <person name="Haridas S."/>
            <person name="Chen C."/>
            <person name="Bauer D."/>
            <person name="Andreopoulos W."/>
            <person name="Pangilinan J."/>
            <person name="LaButti K."/>
            <person name="Riley R."/>
            <person name="Lipzen A."/>
            <person name="Clum A."/>
            <person name="Drula E."/>
            <person name="Henrissat B."/>
            <person name="Kohler A."/>
            <person name="Grigoriev I.V."/>
            <person name="Martin F.M."/>
            <person name="Hacquard S."/>
        </authorList>
    </citation>
    <scope>NUCLEOTIDE SEQUENCE</scope>
    <source>
        <strain evidence="3">MPI-SDFR-AT-0120</strain>
    </source>
</reference>
<feature type="transmembrane region" description="Helical" evidence="1">
    <location>
        <begin position="272"/>
        <end position="291"/>
    </location>
</feature>
<dbReference type="EMBL" id="JAGMVJ010000021">
    <property type="protein sequence ID" value="KAH7074132.1"/>
    <property type="molecule type" value="Genomic_DNA"/>
</dbReference>
<feature type="transmembrane region" description="Helical" evidence="1">
    <location>
        <begin position="217"/>
        <end position="241"/>
    </location>
</feature>
<feature type="transmembrane region" description="Helical" evidence="1">
    <location>
        <begin position="247"/>
        <end position="265"/>
    </location>
</feature>